<dbReference type="Gene3D" id="2.60.40.10">
    <property type="entry name" value="Immunoglobulins"/>
    <property type="match status" value="1"/>
</dbReference>
<dbReference type="InterPro" id="IPR033764">
    <property type="entry name" value="Sdr_B"/>
</dbReference>
<keyword evidence="4" id="KW-1133">Transmembrane helix</keyword>
<evidence type="ECO:0000313" key="7">
    <source>
        <dbReference type="Proteomes" id="UP000193377"/>
    </source>
</evidence>
<comment type="subcellular location">
    <subcellularLocation>
        <location evidence="1">Secreted</location>
    </subcellularLocation>
</comment>
<sequence length="1203" mass="131649">MASKNSKDYYKDARIKFKFSMPFDTGVAEFSTKEMLWMDTAAGYGYKVGYEDVKGAKYQTLTCWRHVNGTKDNPTVVPGMATVNLPINVYGAPNGTKIQPTVQASMEHNTDSEAITKHLETVTVSAAPRWNIELASLKRIQSGTYDFGESEDGDAINKTAGKVTGVLSHLTINVANISTDHAKGIKGLEATNEPVTFDVKISNQWRRQGASTPIANQPNSLQPLAWSIANGSNSWMAIFHKYPSDRSNTKEAETFNSQKKNDNASEWKMTQETKNGYIILHLTVSHLDQHYNPNNKDQQNGILNWASAGIDLVNPTKINNKNLADQYGSDLNLQQDVWDMNLQASSVSGIKAKSAPSDSSNQSIISDDETGVSIPLYVSGMASEYNQDIEYGCAGWEWQDTQTRDSSCILFQQNGSSVHDGSDVAVRGQKVMLASRISYSQNKTNLPVIRTRLMKIDSTVLEPYENASTWNWNRASLGDGKNIFSESTLAYGVKKDGKAWSSDTEQAKAGISDLNYYNSISEAKKHGEIVAILATSYNAAPYNSSWVEGNEGIGRDFFGLDVQVKTGREIINKTAQYTVQSLMWTRKDLAAKAGLDADNASNKDWSNWISKNKLDPAKLVKQVAPTGRVDSTPYQKAKWDDVQGYVGGDTADRHYGDSLHIVAEIAQVSKSTDQSDGNKGSKQTYDIDNGQRYVDWKLDLNIASNPYGRDTVDTKTDMTVTDTLPSKLHYLSSTAYLGGDYKENTPSQGSVANGTRIEPNATLNADGTTTLVWHLDNIDTSKQYTIHYSTSIGDATDPDNDVVNAEQLTNKVSVSTYRSPVRPKMDLTHSEYTIKISRLKLTTLAIKADPLVNEVNSALHWKSIKTNNLETPLSNPIATAIMPNTANTLSSYHGDWVLAGIHISPRNGSQLGDGHLVYSTDSKYLTADPSNIKTTDVKDWKTLPFDSTTGIAAIPQNLHPTAWAWVGDKPLPGGSSLMFDITIQPSNNRPADLYGIRWGDGYNKTDADVTVVQRVVSGIVWYDKDGNGIREDTDALASNVTVTLTDSNGTPVLGYDGKPLADTTDKDGTYRIVGIPAGSGYQVRFSPGRRDSWLKLKVTAKNAKGSTKATNSAADPISDTSGMKGAYINLNDFPSPSQMASPVYEDVYENCGIIRVVMPYLETPIASMPFTGGRLLLVLVAISSLSLVVGLVLLRPQKTGRKH</sequence>
<evidence type="ECO:0000256" key="3">
    <source>
        <dbReference type="ARBA" id="ARBA00022729"/>
    </source>
</evidence>
<gene>
    <name evidence="6" type="ORF">B0487_1558</name>
</gene>
<dbReference type="Pfam" id="PF17210">
    <property type="entry name" value="SdrD_B"/>
    <property type="match status" value="1"/>
</dbReference>
<evidence type="ECO:0000259" key="5">
    <source>
        <dbReference type="Pfam" id="PF17210"/>
    </source>
</evidence>
<accession>A0A1X2Z2K7</accession>
<keyword evidence="2" id="KW-0964">Secreted</keyword>
<evidence type="ECO:0000313" key="6">
    <source>
        <dbReference type="EMBL" id="OSG88639.1"/>
    </source>
</evidence>
<dbReference type="InterPro" id="IPR013783">
    <property type="entry name" value="Ig-like_fold"/>
</dbReference>
<comment type="caution">
    <text evidence="6">The sequence shown here is derived from an EMBL/GenBank/DDBJ whole genome shotgun (WGS) entry which is preliminary data.</text>
</comment>
<dbReference type="GO" id="GO:0005975">
    <property type="term" value="P:carbohydrate metabolic process"/>
    <property type="evidence" value="ECO:0007669"/>
    <property type="project" value="UniProtKB-ARBA"/>
</dbReference>
<feature type="transmembrane region" description="Helical" evidence="4">
    <location>
        <begin position="1175"/>
        <end position="1194"/>
    </location>
</feature>
<dbReference type="SUPFAM" id="SSF117074">
    <property type="entry name" value="Hypothetical protein PA1324"/>
    <property type="match status" value="1"/>
</dbReference>
<organism evidence="6 7">
    <name type="scientific">Bifidobacterium adolescentis</name>
    <dbReference type="NCBI Taxonomy" id="1680"/>
    <lineage>
        <taxon>Bacteria</taxon>
        <taxon>Bacillati</taxon>
        <taxon>Actinomycetota</taxon>
        <taxon>Actinomycetes</taxon>
        <taxon>Bifidobacteriales</taxon>
        <taxon>Bifidobacteriaceae</taxon>
        <taxon>Bifidobacterium</taxon>
    </lineage>
</organism>
<dbReference type="EMBL" id="LNKD01000001">
    <property type="protein sequence ID" value="OSG88639.1"/>
    <property type="molecule type" value="Genomic_DNA"/>
</dbReference>
<evidence type="ECO:0000256" key="1">
    <source>
        <dbReference type="ARBA" id="ARBA00004613"/>
    </source>
</evidence>
<evidence type="ECO:0000256" key="4">
    <source>
        <dbReference type="SAM" id="Phobius"/>
    </source>
</evidence>
<keyword evidence="4" id="KW-0812">Transmembrane</keyword>
<feature type="domain" description="SD-repeat containing protein B" evidence="5">
    <location>
        <begin position="1019"/>
        <end position="1121"/>
    </location>
</feature>
<keyword evidence="4" id="KW-0472">Membrane</keyword>
<dbReference type="Proteomes" id="UP000193377">
    <property type="component" value="Unassembled WGS sequence"/>
</dbReference>
<protein>
    <submittedName>
        <fullName evidence="6">Cell surface protein</fullName>
    </submittedName>
</protein>
<keyword evidence="3" id="KW-0732">Signal</keyword>
<reference evidence="6 7" key="1">
    <citation type="journal article" date="2016" name="Sci. Rep.">
        <title>Evaluation of genetic diversity among strains of the human gut commensal Bifidobacterium adolescentis.</title>
        <authorList>
            <person name="Duranti S."/>
            <person name="Milani C."/>
            <person name="Lugli G.A."/>
            <person name="Mancabelli L."/>
            <person name="Turroni F."/>
            <person name="Ferrario C."/>
            <person name="Mangifesta M."/>
            <person name="Viappiani A."/>
            <person name="Sanchez B."/>
            <person name="Margolles A."/>
            <person name="van Sinderen D."/>
            <person name="Ventura M."/>
        </authorList>
    </citation>
    <scope>NUCLEOTIDE SEQUENCE [LARGE SCALE GENOMIC DNA]</scope>
    <source>
        <strain evidence="6 7">487B</strain>
    </source>
</reference>
<name>A0A1X2Z2K7_BIFAD</name>
<dbReference type="AlphaFoldDB" id="A0A1X2Z2K7"/>
<dbReference type="GO" id="GO:0005576">
    <property type="term" value="C:extracellular region"/>
    <property type="evidence" value="ECO:0007669"/>
    <property type="project" value="UniProtKB-SubCell"/>
</dbReference>
<evidence type="ECO:0000256" key="2">
    <source>
        <dbReference type="ARBA" id="ARBA00022525"/>
    </source>
</evidence>
<proteinExistence type="predicted"/>